<protein>
    <submittedName>
        <fullName evidence="1">Uncharacterized protein</fullName>
    </submittedName>
</protein>
<organism evidence="1 2">
    <name type="scientific">Bythopirellula goksoeyrii</name>
    <dbReference type="NCBI Taxonomy" id="1400387"/>
    <lineage>
        <taxon>Bacteria</taxon>
        <taxon>Pseudomonadati</taxon>
        <taxon>Planctomycetota</taxon>
        <taxon>Planctomycetia</taxon>
        <taxon>Pirellulales</taxon>
        <taxon>Lacipirellulaceae</taxon>
        <taxon>Bythopirellula</taxon>
    </lineage>
</organism>
<reference evidence="1 2" key="1">
    <citation type="submission" date="2019-08" db="EMBL/GenBank/DDBJ databases">
        <title>Deep-cultivation of Planctomycetes and their phenomic and genomic characterization uncovers novel biology.</title>
        <authorList>
            <person name="Wiegand S."/>
            <person name="Jogler M."/>
            <person name="Boedeker C."/>
            <person name="Pinto D."/>
            <person name="Vollmers J."/>
            <person name="Rivas-Marin E."/>
            <person name="Kohn T."/>
            <person name="Peeters S.H."/>
            <person name="Heuer A."/>
            <person name="Rast P."/>
            <person name="Oberbeckmann S."/>
            <person name="Bunk B."/>
            <person name="Jeske O."/>
            <person name="Meyerdierks A."/>
            <person name="Storesund J.E."/>
            <person name="Kallscheuer N."/>
            <person name="Luecker S."/>
            <person name="Lage O.M."/>
            <person name="Pohl T."/>
            <person name="Merkel B.J."/>
            <person name="Hornburger P."/>
            <person name="Mueller R.-W."/>
            <person name="Bruemmer F."/>
            <person name="Labrenz M."/>
            <person name="Spormann A.M."/>
            <person name="Op den Camp H."/>
            <person name="Overmann J."/>
            <person name="Amann R."/>
            <person name="Jetten M.S.M."/>
            <person name="Mascher T."/>
            <person name="Medema M.H."/>
            <person name="Devos D.P."/>
            <person name="Kaster A.-K."/>
            <person name="Ovreas L."/>
            <person name="Rohde M."/>
            <person name="Galperin M.Y."/>
            <person name="Jogler C."/>
        </authorList>
    </citation>
    <scope>NUCLEOTIDE SEQUENCE [LARGE SCALE GENOMIC DNA]</scope>
    <source>
        <strain evidence="1 2">Pr1d</strain>
    </source>
</reference>
<dbReference type="Proteomes" id="UP000323917">
    <property type="component" value="Chromosome"/>
</dbReference>
<keyword evidence="2" id="KW-1185">Reference proteome</keyword>
<dbReference type="RefSeq" id="WP_148073349.1">
    <property type="nucleotide sequence ID" value="NZ_CP042913.1"/>
</dbReference>
<dbReference type="KEGG" id="bgok:Pr1d_20190"/>
<dbReference type="EMBL" id="CP042913">
    <property type="protein sequence ID" value="QEG34737.1"/>
    <property type="molecule type" value="Genomic_DNA"/>
</dbReference>
<evidence type="ECO:0000313" key="1">
    <source>
        <dbReference type="EMBL" id="QEG34737.1"/>
    </source>
</evidence>
<sequence>MNPANLVDVDPFPPGNPFGDGAPVLLAGARRELLGGQILGGDGLKAVRHGDDSRLSAHDSFPSSANR</sequence>
<gene>
    <name evidence="1" type="ORF">Pr1d_20190</name>
</gene>
<name>A0A5B9Q6X8_9BACT</name>
<proteinExistence type="predicted"/>
<accession>A0A5B9Q6X8</accession>
<dbReference type="AlphaFoldDB" id="A0A5B9Q6X8"/>
<evidence type="ECO:0000313" key="2">
    <source>
        <dbReference type="Proteomes" id="UP000323917"/>
    </source>
</evidence>